<keyword evidence="4" id="KW-1185">Reference proteome</keyword>
<keyword evidence="2" id="KW-0812">Transmembrane</keyword>
<evidence type="ECO:0000256" key="2">
    <source>
        <dbReference type="SAM" id="Phobius"/>
    </source>
</evidence>
<feature type="compositionally biased region" description="Basic and acidic residues" evidence="1">
    <location>
        <begin position="276"/>
        <end position="312"/>
    </location>
</feature>
<feature type="transmembrane region" description="Helical" evidence="2">
    <location>
        <begin position="101"/>
        <end position="126"/>
    </location>
</feature>
<evidence type="ECO:0000256" key="1">
    <source>
        <dbReference type="SAM" id="MobiDB-lite"/>
    </source>
</evidence>
<feature type="compositionally biased region" description="Basic and acidic residues" evidence="1">
    <location>
        <begin position="189"/>
        <end position="230"/>
    </location>
</feature>
<proteinExistence type="predicted"/>
<keyword evidence="2" id="KW-1133">Transmembrane helix</keyword>
<protein>
    <submittedName>
        <fullName evidence="3">Uncharacterized protein</fullName>
    </submittedName>
</protein>
<dbReference type="AlphaFoldDB" id="A0A5M9JV18"/>
<feature type="compositionally biased region" description="Low complexity" evidence="1">
    <location>
        <begin position="375"/>
        <end position="391"/>
    </location>
</feature>
<accession>A0A5M9JV18</accession>
<feature type="compositionally biased region" description="Polar residues" evidence="1">
    <location>
        <begin position="399"/>
        <end position="408"/>
    </location>
</feature>
<reference evidence="3 4" key="1">
    <citation type="submission" date="2019-06" db="EMBL/GenBank/DDBJ databases">
        <title>Genome Sequence of the Brown Rot Fungal Pathogen Monilinia fructicola.</title>
        <authorList>
            <person name="De Miccolis Angelini R.M."/>
            <person name="Landi L."/>
            <person name="Abate D."/>
            <person name="Pollastro S."/>
            <person name="Romanazzi G."/>
            <person name="Faretra F."/>
        </authorList>
    </citation>
    <scope>NUCLEOTIDE SEQUENCE [LARGE SCALE GENOMIC DNA]</scope>
    <source>
        <strain evidence="3 4">Mfrc123</strain>
    </source>
</reference>
<name>A0A5M9JV18_MONFR</name>
<comment type="caution">
    <text evidence="3">The sequence shown here is derived from an EMBL/GenBank/DDBJ whole genome shotgun (WGS) entry which is preliminary data.</text>
</comment>
<feature type="transmembrane region" description="Helical" evidence="2">
    <location>
        <begin position="132"/>
        <end position="151"/>
    </location>
</feature>
<dbReference type="EMBL" id="VICG01000004">
    <property type="protein sequence ID" value="KAA8573364.1"/>
    <property type="molecule type" value="Genomic_DNA"/>
</dbReference>
<gene>
    <name evidence="3" type="ORF">EYC84_003845</name>
</gene>
<feature type="compositionally biased region" description="Basic and acidic residues" evidence="1">
    <location>
        <begin position="322"/>
        <end position="338"/>
    </location>
</feature>
<feature type="region of interest" description="Disordered" evidence="1">
    <location>
        <begin position="189"/>
        <end position="408"/>
    </location>
</feature>
<evidence type="ECO:0000313" key="3">
    <source>
        <dbReference type="EMBL" id="KAA8573364.1"/>
    </source>
</evidence>
<keyword evidence="2" id="KW-0472">Membrane</keyword>
<organism evidence="3 4">
    <name type="scientific">Monilinia fructicola</name>
    <name type="common">Brown rot fungus</name>
    <name type="synonym">Ciboria fructicola</name>
    <dbReference type="NCBI Taxonomy" id="38448"/>
    <lineage>
        <taxon>Eukaryota</taxon>
        <taxon>Fungi</taxon>
        <taxon>Dikarya</taxon>
        <taxon>Ascomycota</taxon>
        <taxon>Pezizomycotina</taxon>
        <taxon>Leotiomycetes</taxon>
        <taxon>Helotiales</taxon>
        <taxon>Sclerotiniaceae</taxon>
        <taxon>Monilinia</taxon>
    </lineage>
</organism>
<dbReference type="Proteomes" id="UP000322873">
    <property type="component" value="Unassembled WGS sequence"/>
</dbReference>
<evidence type="ECO:0000313" key="4">
    <source>
        <dbReference type="Proteomes" id="UP000322873"/>
    </source>
</evidence>
<sequence length="408" mass="46514">MIFSSLTYGLCIMRRPCGWNPRYDGKKEGCKGLLKRAKQHSELFVREQLLKEGFVTKIKGFDDNHDDEDNEAASVKTLRSEVYTHGGNIIDLETRQSINRAACLSSVLLPFSIIAATCLMCCNFQPGGYEFFIFWILAISMCLVTTAFICADSIRRMTLEQSAQQYRLGAVKGEVDAMVACSILEKRTRNGNGRRDEETKRRRDEETKRRRDEETKRRRDEDDNDERMPENRGSTQRRCRNQAVSRGMHHSYPRRSLQDADLAQIPLPPSPEETSEERHTERKPEREKPEYIRKMKEEEQHRMVADVDREVYAKASGRRMHRNEDRRGEKERKKENAARRAVTGKNPNPNREARAPGAPPPLPGFMEVKPGHPTAGKPVPKAKKSPAASPGNLGWMTGAPTSKSGKKT</sequence>